<dbReference type="EMBL" id="LUGG01000011">
    <property type="protein sequence ID" value="OBZ71638.1"/>
    <property type="molecule type" value="Genomic_DNA"/>
</dbReference>
<dbReference type="AlphaFoldDB" id="A0A1C7M4F6"/>
<organism evidence="1 2">
    <name type="scientific">Grifola frondosa</name>
    <name type="common">Maitake</name>
    <name type="synonym">Polyporus frondosus</name>
    <dbReference type="NCBI Taxonomy" id="5627"/>
    <lineage>
        <taxon>Eukaryota</taxon>
        <taxon>Fungi</taxon>
        <taxon>Dikarya</taxon>
        <taxon>Basidiomycota</taxon>
        <taxon>Agaricomycotina</taxon>
        <taxon>Agaricomycetes</taxon>
        <taxon>Polyporales</taxon>
        <taxon>Grifolaceae</taxon>
        <taxon>Grifola</taxon>
    </lineage>
</organism>
<reference evidence="1 2" key="1">
    <citation type="submission" date="2016-03" db="EMBL/GenBank/DDBJ databases">
        <title>Whole genome sequencing of Grifola frondosa 9006-11.</title>
        <authorList>
            <person name="Min B."/>
            <person name="Park H."/>
            <person name="Kim J.-G."/>
            <person name="Cho H."/>
            <person name="Oh Y.-L."/>
            <person name="Kong W.-S."/>
            <person name="Choi I.-G."/>
        </authorList>
    </citation>
    <scope>NUCLEOTIDE SEQUENCE [LARGE SCALE GENOMIC DNA]</scope>
    <source>
        <strain evidence="1 2">9006-11</strain>
    </source>
</reference>
<proteinExistence type="predicted"/>
<comment type="caution">
    <text evidence="1">The sequence shown here is derived from an EMBL/GenBank/DDBJ whole genome shotgun (WGS) entry which is preliminary data.</text>
</comment>
<sequence>MHPPTHFLFAQTPVDRRHVRLQSEHLARRYALRALHSPAAHDLATDKTGEHYFLKPLPVDWTREHSLMDWHSGQCSRVPYISWQGDFADDMSKYALYSVTYWISRPAKLYLDFDACVRMILAAFRYIFVDVSTYNPCAKKYPSILRSGHHEDANKGDTREVRIEMMNGVLQSRQCTYATIGWMSPMATAVRSLALLKKLPDIQFGT</sequence>
<evidence type="ECO:0000313" key="1">
    <source>
        <dbReference type="EMBL" id="OBZ71638.1"/>
    </source>
</evidence>
<evidence type="ECO:0000313" key="2">
    <source>
        <dbReference type="Proteomes" id="UP000092993"/>
    </source>
</evidence>
<dbReference type="Proteomes" id="UP000092993">
    <property type="component" value="Unassembled WGS sequence"/>
</dbReference>
<accession>A0A1C7M4F6</accession>
<name>A0A1C7M4F6_GRIFR</name>
<keyword evidence="2" id="KW-1185">Reference proteome</keyword>
<protein>
    <submittedName>
        <fullName evidence="1">Uncharacterized protein</fullName>
    </submittedName>
</protein>
<gene>
    <name evidence="1" type="ORF">A0H81_08832</name>
</gene>